<sequence>MPHVARSALINFSAGQMYDLVNDVGAYPAFLPGCVESKILQQEPNYMKASLKVSKGGISQWFSTENHLIPNEKIIMNLVDGPFKSLTGGWTFTPLADNACKVELNLHFEFSNKLVEMAFGKIFSQLTANMVDAFTQRAKQVYV</sequence>
<dbReference type="CDD" id="cd07813">
    <property type="entry name" value="COQ10p_like"/>
    <property type="match status" value="1"/>
</dbReference>
<dbReference type="SUPFAM" id="SSF55961">
    <property type="entry name" value="Bet v1-like"/>
    <property type="match status" value="1"/>
</dbReference>
<dbReference type="RefSeq" id="WP_131256578.1">
    <property type="nucleotide sequence ID" value="NZ_JBHSUS010000001.1"/>
</dbReference>
<dbReference type="InterPro" id="IPR005031">
    <property type="entry name" value="COQ10_START"/>
</dbReference>
<evidence type="ECO:0000256" key="1">
    <source>
        <dbReference type="ARBA" id="ARBA00008918"/>
    </source>
</evidence>
<keyword evidence="2" id="KW-1277">Toxin-antitoxin system</keyword>
<proteinExistence type="inferred from homology"/>
<comment type="caution">
    <text evidence="4">The sequence shown here is derived from an EMBL/GenBank/DDBJ whole genome shotgun (WGS) entry which is preliminary data.</text>
</comment>
<dbReference type="PANTHER" id="PTHR12901">
    <property type="entry name" value="SPERM PROTEIN HOMOLOG"/>
    <property type="match status" value="1"/>
</dbReference>
<keyword evidence="5" id="KW-1185">Reference proteome</keyword>
<protein>
    <submittedName>
        <fullName evidence="4">Type II toxin-antitoxin system RatA family toxin</fullName>
    </submittedName>
</protein>
<organism evidence="4 5">
    <name type="scientific">Pseudobowmanella zhangzhouensis</name>
    <dbReference type="NCBI Taxonomy" id="1537679"/>
    <lineage>
        <taxon>Bacteria</taxon>
        <taxon>Pseudomonadati</taxon>
        <taxon>Pseudomonadota</taxon>
        <taxon>Gammaproteobacteria</taxon>
        <taxon>Alteromonadales</taxon>
        <taxon>Alteromonadaceae</taxon>
    </lineage>
</organism>
<comment type="similarity">
    <text evidence="1">Belongs to the ribosome association toxin RatA family.</text>
</comment>
<dbReference type="Pfam" id="PF03364">
    <property type="entry name" value="Polyketide_cyc"/>
    <property type="match status" value="1"/>
</dbReference>
<gene>
    <name evidence="4" type="ORF">ACFP85_05950</name>
</gene>
<reference evidence="5" key="1">
    <citation type="journal article" date="2019" name="Int. J. Syst. Evol. Microbiol.">
        <title>The Global Catalogue of Microorganisms (GCM) 10K type strain sequencing project: providing services to taxonomists for standard genome sequencing and annotation.</title>
        <authorList>
            <consortium name="The Broad Institute Genomics Platform"/>
            <consortium name="The Broad Institute Genome Sequencing Center for Infectious Disease"/>
            <person name="Wu L."/>
            <person name="Ma J."/>
        </authorList>
    </citation>
    <scope>NUCLEOTIDE SEQUENCE [LARGE SCALE GENOMIC DNA]</scope>
    <source>
        <strain evidence="5">CGMCC 1.16031</strain>
    </source>
</reference>
<evidence type="ECO:0000313" key="5">
    <source>
        <dbReference type="Proteomes" id="UP001596364"/>
    </source>
</evidence>
<dbReference type="PANTHER" id="PTHR12901:SF10">
    <property type="entry name" value="COENZYME Q-BINDING PROTEIN COQ10, MITOCHONDRIAL"/>
    <property type="match status" value="1"/>
</dbReference>
<dbReference type="InterPro" id="IPR044996">
    <property type="entry name" value="COQ10-like"/>
</dbReference>
<evidence type="ECO:0000256" key="2">
    <source>
        <dbReference type="ARBA" id="ARBA00022649"/>
    </source>
</evidence>
<evidence type="ECO:0000313" key="4">
    <source>
        <dbReference type="EMBL" id="MFC6439687.1"/>
    </source>
</evidence>
<feature type="domain" description="Coenzyme Q-binding protein COQ10 START" evidence="3">
    <location>
        <begin position="10"/>
        <end position="135"/>
    </location>
</feature>
<dbReference type="Proteomes" id="UP001596364">
    <property type="component" value="Unassembled WGS sequence"/>
</dbReference>
<evidence type="ECO:0000259" key="3">
    <source>
        <dbReference type="Pfam" id="PF03364"/>
    </source>
</evidence>
<dbReference type="Gene3D" id="3.30.530.20">
    <property type="match status" value="1"/>
</dbReference>
<accession>A0ABW1XHG9</accession>
<dbReference type="InterPro" id="IPR023393">
    <property type="entry name" value="START-like_dom_sf"/>
</dbReference>
<dbReference type="EMBL" id="JBHSUS010000001">
    <property type="protein sequence ID" value="MFC6439687.1"/>
    <property type="molecule type" value="Genomic_DNA"/>
</dbReference>
<name>A0ABW1XHG9_9ALTE</name>